<evidence type="ECO:0000256" key="1">
    <source>
        <dbReference type="SAM" id="MobiDB-lite"/>
    </source>
</evidence>
<feature type="region of interest" description="Disordered" evidence="1">
    <location>
        <begin position="1"/>
        <end position="32"/>
    </location>
</feature>
<name>A0A1G9RC90_9ACTN</name>
<accession>A0A1G9RC90</accession>
<dbReference type="AlphaFoldDB" id="A0A1G9RC90"/>
<sequence length="353" mass="38857">MAEERPADDRGMNVQEGVGRVQSRSRQWPTGRRGLFGGVVRADCHHGLMTSPGESQTAIAATATTAAAAARLAERLHGSPGEYLGGAPVAIVHHRPEATRLERREAFREVYGPIVATIGEPTLYGGSAWGPSVRWRDEDRLVLLSGDRFRVTLSVHRPEELERGEHRCFTWGGAWSADEPHDFDLLPYSWQLYRGGPGEWPGERPDHRLAGDWEQLESALELLLAAWAEQLPVQVPGDWAGFTVVADRDPGRDLVVSYSPGEGLEVAVDDRDAQQGPERDRLMRECGWQGHDRGWWHSAFPEADENSAAAAARLAVTELRSRGAAGPQELTARESGVDDRGELWLPGLGIRAY</sequence>
<evidence type="ECO:0000313" key="3">
    <source>
        <dbReference type="Proteomes" id="UP000199063"/>
    </source>
</evidence>
<feature type="compositionally biased region" description="Basic and acidic residues" evidence="1">
    <location>
        <begin position="1"/>
        <end position="11"/>
    </location>
</feature>
<dbReference type="Proteomes" id="UP000199063">
    <property type="component" value="Unassembled WGS sequence"/>
</dbReference>
<dbReference type="EMBL" id="FNHI01000005">
    <property type="protein sequence ID" value="SDM20853.1"/>
    <property type="molecule type" value="Genomic_DNA"/>
</dbReference>
<organism evidence="2 3">
    <name type="scientific">Streptomyces wuyuanensis</name>
    <dbReference type="NCBI Taxonomy" id="1196353"/>
    <lineage>
        <taxon>Bacteria</taxon>
        <taxon>Bacillati</taxon>
        <taxon>Actinomycetota</taxon>
        <taxon>Actinomycetes</taxon>
        <taxon>Kitasatosporales</taxon>
        <taxon>Streptomycetaceae</taxon>
        <taxon>Streptomyces</taxon>
    </lineage>
</organism>
<protein>
    <submittedName>
        <fullName evidence="2">Uncharacterized protein</fullName>
    </submittedName>
</protein>
<evidence type="ECO:0000313" key="2">
    <source>
        <dbReference type="EMBL" id="SDM20853.1"/>
    </source>
</evidence>
<proteinExistence type="predicted"/>
<reference evidence="3" key="1">
    <citation type="submission" date="2016-10" db="EMBL/GenBank/DDBJ databases">
        <authorList>
            <person name="Varghese N."/>
            <person name="Submissions S."/>
        </authorList>
    </citation>
    <scope>NUCLEOTIDE SEQUENCE [LARGE SCALE GENOMIC DNA]</scope>
    <source>
        <strain evidence="3">CGMCC 4.7042</strain>
    </source>
</reference>
<keyword evidence="3" id="KW-1185">Reference proteome</keyword>
<gene>
    <name evidence="2" type="ORF">SAMN05444921_105126</name>
</gene>